<dbReference type="Gene3D" id="3.40.50.11530">
    <property type="match status" value="1"/>
</dbReference>
<evidence type="ECO:0000256" key="9">
    <source>
        <dbReference type="ARBA" id="ARBA00023180"/>
    </source>
</evidence>
<dbReference type="InterPro" id="IPR013568">
    <property type="entry name" value="SEFIR_dom"/>
</dbReference>
<feature type="signal peptide" evidence="12">
    <location>
        <begin position="1"/>
        <end position="20"/>
    </location>
</feature>
<keyword evidence="7 11" id="KW-0472">Membrane</keyword>
<feature type="domain" description="SEFIR" evidence="13">
    <location>
        <begin position="512"/>
        <end position="664"/>
    </location>
</feature>
<dbReference type="Proteomes" id="UP000694923">
    <property type="component" value="Unplaced"/>
</dbReference>
<dbReference type="PANTHER" id="PTHR15583">
    <property type="entry name" value="INTERLEUKIN-17 RECEPTOR"/>
    <property type="match status" value="1"/>
</dbReference>
<evidence type="ECO:0000256" key="7">
    <source>
        <dbReference type="ARBA" id="ARBA00023136"/>
    </source>
</evidence>
<keyword evidence="4 11" id="KW-0812">Transmembrane</keyword>
<keyword evidence="8 15" id="KW-0675">Receptor</keyword>
<dbReference type="RefSeq" id="XP_008575710.1">
    <property type="nucleotide sequence ID" value="XM_008577488.1"/>
</dbReference>
<comment type="subcellular location">
    <subcellularLocation>
        <location evidence="1">Cell membrane</location>
        <topology evidence="1">Single-pass membrane protein</topology>
    </subcellularLocation>
    <subcellularLocation>
        <location evidence="2">Membrane</location>
        <topology evidence="2">Single-pass type I membrane protein</topology>
    </subcellularLocation>
</comment>
<evidence type="ECO:0000256" key="11">
    <source>
        <dbReference type="SAM" id="Phobius"/>
    </source>
</evidence>
<keyword evidence="9" id="KW-0325">Glycoprotein</keyword>
<dbReference type="Pfam" id="PF15037">
    <property type="entry name" value="IL17_R_N"/>
    <property type="match status" value="1"/>
</dbReference>
<dbReference type="PANTHER" id="PTHR15583:SF12">
    <property type="entry name" value="INTERLEUKIN-17 RECEPTOR C"/>
    <property type="match status" value="1"/>
</dbReference>
<name>A0ABM0R519_GALVR</name>
<protein>
    <submittedName>
        <fullName evidence="15">Interleukin-17 receptor C isoform X1</fullName>
    </submittedName>
</protein>
<evidence type="ECO:0000256" key="2">
    <source>
        <dbReference type="ARBA" id="ARBA00004479"/>
    </source>
</evidence>
<evidence type="ECO:0000256" key="5">
    <source>
        <dbReference type="ARBA" id="ARBA00022729"/>
    </source>
</evidence>
<evidence type="ECO:0000256" key="8">
    <source>
        <dbReference type="ARBA" id="ARBA00023170"/>
    </source>
</evidence>
<evidence type="ECO:0000256" key="12">
    <source>
        <dbReference type="SAM" id="SignalP"/>
    </source>
</evidence>
<sequence>MPVPWFLLSLALGRSPVVLSLERLMGLQDTVHCSRDLSCHLWEGDMLCLPGSIVSTVGPILVPTRLQTELVLRCHQETDCDLCVRVAVHLAVHGHWKEPEDEEKFGGAADPELEEPRNVSLQAQVVLSFQAYPSTRCILLEVQVPATLVQPGQSVGSVVYDCFEAALGSEVRIWSYTQPRYQKELNITQQLPDCRGLEVRDSIQSCWALPWLNMSADGDNVRLVLDVSEEQHFGLSLYWNQVQGPPKPWWHKNLTGPQTITLNFTDLVPCLCIQVWPLEPDSVRTSICPFKDDPRAHRNLWRAAQLQLLPSQSWRLDAPCSLSAEAVLCWQAPGWGSCQPLVPPLSWENVTVNKARKFPVLKGHPNLCVQVNSWEKLQLQECLWADSLGPLKDDMLLVETRGLQDNRSLCALEPSGCILLPSRASTRAARLGEELLQDLQSGQCLQLWDDDMGALWACPMDKYIHKRWALAWLACLLLVSALFLLLLFKRDHVKGWLRLLKQDIRLGAAARGRAALLLYSADDAGFERLVGALASALCRLPLRVAVDLWSRRELSAQGPLAWFHAQRRQTLQEGGTVVLLFTPGAVALCGEWLQDGAAAPGAHSPHDAFAASLSCVLPDFLQGRAPGRYVGACFDGLLHPDAVPTLFRTVPVFSLPSQLPDFLGALQRPGAPRPGGLREMAEQVSRALQPALVSCFQPSGIPGPDAGWDLGRGTGLE</sequence>
<evidence type="ECO:0000256" key="1">
    <source>
        <dbReference type="ARBA" id="ARBA00004162"/>
    </source>
</evidence>
<gene>
    <name evidence="15" type="primary">IL17RC</name>
</gene>
<reference evidence="15" key="1">
    <citation type="submission" date="2025-08" db="UniProtKB">
        <authorList>
            <consortium name="RefSeq"/>
        </authorList>
    </citation>
    <scope>IDENTIFICATION</scope>
</reference>
<keyword evidence="10" id="KW-0395">Inflammatory response</keyword>
<evidence type="ECO:0000256" key="10">
    <source>
        <dbReference type="ARBA" id="ARBA00023198"/>
    </source>
</evidence>
<keyword evidence="3" id="KW-1003">Cell membrane</keyword>
<dbReference type="Pfam" id="PF08357">
    <property type="entry name" value="SEFIR"/>
    <property type="match status" value="1"/>
</dbReference>
<evidence type="ECO:0000313" key="14">
    <source>
        <dbReference type="Proteomes" id="UP000694923"/>
    </source>
</evidence>
<keyword evidence="6 11" id="KW-1133">Transmembrane helix</keyword>
<dbReference type="GeneID" id="103594282"/>
<evidence type="ECO:0000259" key="13">
    <source>
        <dbReference type="PROSITE" id="PS51534"/>
    </source>
</evidence>
<organism evidence="14 15">
    <name type="scientific">Galeopterus variegatus</name>
    <name type="common">Malayan flying lemur</name>
    <name type="synonym">Cynocephalus variegatus</name>
    <dbReference type="NCBI Taxonomy" id="482537"/>
    <lineage>
        <taxon>Eukaryota</taxon>
        <taxon>Metazoa</taxon>
        <taxon>Chordata</taxon>
        <taxon>Craniata</taxon>
        <taxon>Vertebrata</taxon>
        <taxon>Euteleostomi</taxon>
        <taxon>Mammalia</taxon>
        <taxon>Eutheria</taxon>
        <taxon>Euarchontoglires</taxon>
        <taxon>Dermoptera</taxon>
        <taxon>Cynocephalidae</taxon>
        <taxon>Galeopterus</taxon>
    </lineage>
</organism>
<feature type="chain" id="PRO_5045630131" evidence="12">
    <location>
        <begin position="21"/>
        <end position="717"/>
    </location>
</feature>
<evidence type="ECO:0000256" key="3">
    <source>
        <dbReference type="ARBA" id="ARBA00022475"/>
    </source>
</evidence>
<keyword evidence="14" id="KW-1185">Reference proteome</keyword>
<dbReference type="PROSITE" id="PS51534">
    <property type="entry name" value="SEFIR"/>
    <property type="match status" value="1"/>
</dbReference>
<evidence type="ECO:0000256" key="6">
    <source>
        <dbReference type="ARBA" id="ARBA00022989"/>
    </source>
</evidence>
<proteinExistence type="predicted"/>
<evidence type="ECO:0000256" key="4">
    <source>
        <dbReference type="ARBA" id="ARBA00022692"/>
    </source>
</evidence>
<evidence type="ECO:0000313" key="15">
    <source>
        <dbReference type="RefSeq" id="XP_008575710.1"/>
    </source>
</evidence>
<accession>A0ABM0R519</accession>
<keyword evidence="5 12" id="KW-0732">Signal</keyword>
<feature type="transmembrane region" description="Helical" evidence="11">
    <location>
        <begin position="468"/>
        <end position="488"/>
    </location>
</feature>
<dbReference type="InterPro" id="IPR039465">
    <property type="entry name" value="IL-17_rcpt-like"/>
</dbReference>
<dbReference type="InterPro" id="IPR027841">
    <property type="entry name" value="IL-17_rcpt_C/E_N"/>
</dbReference>